<gene>
    <name evidence="2" type="ORF">CINC_LOCUS12384</name>
</gene>
<sequence length="165" mass="18490">MFLLILDLVSFTLSFKALKHRFRLYLPTYLFFFTNIAFLFSRGISSRGRGISGGGNDKEDFLTWVSNVFVSTFFRETFFAIVFVEIDFTGILMGSDFLIGSGFFIGFGFLMTLGFLMGFDCLIGGFLVTSGFVMILFSGFLISTNLSNDFSLEIEGLVVSFTLLL</sequence>
<reference evidence="2" key="1">
    <citation type="submission" date="2021-12" db="EMBL/GenBank/DDBJ databases">
        <authorList>
            <person name="King R."/>
        </authorList>
    </citation>
    <scope>NUCLEOTIDE SEQUENCE</scope>
</reference>
<keyword evidence="1" id="KW-0812">Transmembrane</keyword>
<feature type="transmembrane region" description="Helical" evidence="1">
    <location>
        <begin position="96"/>
        <end position="116"/>
    </location>
</feature>
<keyword evidence="1" id="KW-0472">Membrane</keyword>
<feature type="transmembrane region" description="Helical" evidence="1">
    <location>
        <begin position="61"/>
        <end position="84"/>
    </location>
</feature>
<dbReference type="EMBL" id="LR824011">
    <property type="protein sequence ID" value="CAH0626898.1"/>
    <property type="molecule type" value="Genomic_DNA"/>
</dbReference>
<evidence type="ECO:0000313" key="3">
    <source>
        <dbReference type="Proteomes" id="UP001154114"/>
    </source>
</evidence>
<name>A0A9P0C341_CHRIL</name>
<proteinExistence type="predicted"/>
<keyword evidence="3" id="KW-1185">Reference proteome</keyword>
<organism evidence="2 3">
    <name type="scientific">Chrysodeixis includens</name>
    <name type="common">Soybean looper</name>
    <name type="synonym">Pseudoplusia includens</name>
    <dbReference type="NCBI Taxonomy" id="689277"/>
    <lineage>
        <taxon>Eukaryota</taxon>
        <taxon>Metazoa</taxon>
        <taxon>Ecdysozoa</taxon>
        <taxon>Arthropoda</taxon>
        <taxon>Hexapoda</taxon>
        <taxon>Insecta</taxon>
        <taxon>Pterygota</taxon>
        <taxon>Neoptera</taxon>
        <taxon>Endopterygota</taxon>
        <taxon>Lepidoptera</taxon>
        <taxon>Glossata</taxon>
        <taxon>Ditrysia</taxon>
        <taxon>Noctuoidea</taxon>
        <taxon>Noctuidae</taxon>
        <taxon>Plusiinae</taxon>
        <taxon>Chrysodeixis</taxon>
    </lineage>
</organism>
<dbReference type="AlphaFoldDB" id="A0A9P0C341"/>
<dbReference type="Proteomes" id="UP001154114">
    <property type="component" value="Chromosome 8"/>
</dbReference>
<accession>A0A9P0C341</accession>
<evidence type="ECO:0000313" key="2">
    <source>
        <dbReference type="EMBL" id="CAH0626898.1"/>
    </source>
</evidence>
<evidence type="ECO:0000256" key="1">
    <source>
        <dbReference type="SAM" id="Phobius"/>
    </source>
</evidence>
<feature type="transmembrane region" description="Helical" evidence="1">
    <location>
        <begin position="122"/>
        <end position="142"/>
    </location>
</feature>
<feature type="transmembrane region" description="Helical" evidence="1">
    <location>
        <begin position="24"/>
        <end position="41"/>
    </location>
</feature>
<keyword evidence="1" id="KW-1133">Transmembrane helix</keyword>
<protein>
    <submittedName>
        <fullName evidence="2">Uncharacterized protein</fullName>
    </submittedName>
</protein>